<dbReference type="Proteomes" id="UP000594263">
    <property type="component" value="Unplaced"/>
</dbReference>
<name>A0A7N0VAN8_KALFE</name>
<dbReference type="EnsemblPlants" id="Kaladp0515s0034.1.v1.1">
    <property type="protein sequence ID" value="Kaladp0515s0034.1.v1.1"/>
    <property type="gene ID" value="Kaladp0515s0034.v1.1"/>
</dbReference>
<dbReference type="AlphaFoldDB" id="A0A7N0VAN8"/>
<proteinExistence type="predicted"/>
<sequence length="66" mass="7398">MHSAIQLSRSLFQPKAEGSCCPAAQVSPEGLIVSLWWPWPNIQLCCSGTDKQECLLPHLENIHQLR</sequence>
<keyword evidence="2" id="KW-1185">Reference proteome</keyword>
<accession>A0A7N0VAN8</accession>
<dbReference type="Gramene" id="Kaladp0515s0034.1.v1.1">
    <property type="protein sequence ID" value="Kaladp0515s0034.1.v1.1"/>
    <property type="gene ID" value="Kaladp0515s0034.v1.1"/>
</dbReference>
<protein>
    <submittedName>
        <fullName evidence="1">Uncharacterized protein</fullName>
    </submittedName>
</protein>
<evidence type="ECO:0000313" key="1">
    <source>
        <dbReference type="EnsemblPlants" id="Kaladp0515s0034.1.v1.1"/>
    </source>
</evidence>
<organism evidence="1 2">
    <name type="scientific">Kalanchoe fedtschenkoi</name>
    <name type="common">Lavender scallops</name>
    <name type="synonym">South American air plant</name>
    <dbReference type="NCBI Taxonomy" id="63787"/>
    <lineage>
        <taxon>Eukaryota</taxon>
        <taxon>Viridiplantae</taxon>
        <taxon>Streptophyta</taxon>
        <taxon>Embryophyta</taxon>
        <taxon>Tracheophyta</taxon>
        <taxon>Spermatophyta</taxon>
        <taxon>Magnoliopsida</taxon>
        <taxon>eudicotyledons</taxon>
        <taxon>Gunneridae</taxon>
        <taxon>Pentapetalae</taxon>
        <taxon>Saxifragales</taxon>
        <taxon>Crassulaceae</taxon>
        <taxon>Kalanchoe</taxon>
    </lineage>
</organism>
<reference evidence="1" key="1">
    <citation type="submission" date="2021-01" db="UniProtKB">
        <authorList>
            <consortium name="EnsemblPlants"/>
        </authorList>
    </citation>
    <scope>IDENTIFICATION</scope>
</reference>
<evidence type="ECO:0000313" key="2">
    <source>
        <dbReference type="Proteomes" id="UP000594263"/>
    </source>
</evidence>